<protein>
    <recommendedName>
        <fullName evidence="3">DUF4304 domain-containing protein</fullName>
    </recommendedName>
</protein>
<evidence type="ECO:0000313" key="2">
    <source>
        <dbReference type="Proteomes" id="UP000078003"/>
    </source>
</evidence>
<sequence>MPDIHRLPASLLKAWDKVQAERGHEKFRDSVKRQWLEQLFKAELKTRGFQTASGGFIYWVKDGYIFSVVQVYLVAVFDGKPISERVSIRIEAKPDCLDSLFFKLFGEEEMIKSFSRRLNGEPSLCLTGIQDEWRIQEPDFAHFTLEQMLDWVRQPAGQIEDDITRFTQQVPDLGGFCHFMQSRPLESGMENELYALVLFRLQRYGELRRFLAGRPDFHQFANGTNLFAALRQILDEQP</sequence>
<evidence type="ECO:0000313" key="1">
    <source>
        <dbReference type="EMBL" id="OAM17362.1"/>
    </source>
</evidence>
<dbReference type="Proteomes" id="UP000078003">
    <property type="component" value="Unassembled WGS sequence"/>
</dbReference>
<organism evidence="1 2">
    <name type="scientific">Eikenella corrodens</name>
    <dbReference type="NCBI Taxonomy" id="539"/>
    <lineage>
        <taxon>Bacteria</taxon>
        <taxon>Pseudomonadati</taxon>
        <taxon>Pseudomonadota</taxon>
        <taxon>Betaproteobacteria</taxon>
        <taxon>Neisseriales</taxon>
        <taxon>Neisseriaceae</taxon>
        <taxon>Eikenella</taxon>
    </lineage>
</organism>
<comment type="caution">
    <text evidence="1">The sequence shown here is derived from an EMBL/GenBank/DDBJ whole genome shotgun (WGS) entry which is preliminary data.</text>
</comment>
<gene>
    <name evidence="1" type="ORF">A7P85_03190</name>
</gene>
<reference evidence="2" key="1">
    <citation type="submission" date="2016-05" db="EMBL/GenBank/DDBJ databases">
        <title>Draft genome of Corynebacterium afermentans subsp. afermentans LCDC 88199T.</title>
        <authorList>
            <person name="Bernier A.-M."/>
            <person name="Bernard K."/>
        </authorList>
    </citation>
    <scope>NUCLEOTIDE SEQUENCE [LARGE SCALE GENOMIC DNA]</scope>
    <source>
        <strain evidence="2">NML01-0328</strain>
    </source>
</reference>
<proteinExistence type="predicted"/>
<dbReference type="RefSeq" id="WP_064104156.1">
    <property type="nucleotide sequence ID" value="NZ_LXSF01000002.1"/>
</dbReference>
<dbReference type="EMBL" id="LXSF01000002">
    <property type="protein sequence ID" value="OAM17362.1"/>
    <property type="molecule type" value="Genomic_DNA"/>
</dbReference>
<name>A0A1A9RHB7_EIKCO</name>
<evidence type="ECO:0008006" key="3">
    <source>
        <dbReference type="Google" id="ProtNLM"/>
    </source>
</evidence>
<dbReference type="AlphaFoldDB" id="A0A1A9RHB7"/>
<accession>A0A1A9RHB7</accession>